<dbReference type="Proteomes" id="UP000789570">
    <property type="component" value="Unassembled WGS sequence"/>
</dbReference>
<reference evidence="1" key="1">
    <citation type="submission" date="2021-06" db="EMBL/GenBank/DDBJ databases">
        <authorList>
            <person name="Kallberg Y."/>
            <person name="Tangrot J."/>
            <person name="Rosling A."/>
        </authorList>
    </citation>
    <scope>NUCLEOTIDE SEQUENCE</scope>
    <source>
        <strain evidence="1">UK204</strain>
    </source>
</reference>
<sequence>VSGLDKSKGLRCLSILFKILDESGALPSARKLMIEYHSSAE</sequence>
<gene>
    <name evidence="1" type="ORF">FCALED_LOCUS17257</name>
</gene>
<feature type="non-terminal residue" evidence="1">
    <location>
        <position position="41"/>
    </location>
</feature>
<accession>A0A9N9J6A8</accession>
<name>A0A9N9J6A8_9GLOM</name>
<dbReference type="EMBL" id="CAJVPQ010025320">
    <property type="protein sequence ID" value="CAG8766513.1"/>
    <property type="molecule type" value="Genomic_DNA"/>
</dbReference>
<protein>
    <submittedName>
        <fullName evidence="1">48_t:CDS:1</fullName>
    </submittedName>
</protein>
<organism evidence="1 2">
    <name type="scientific">Funneliformis caledonium</name>
    <dbReference type="NCBI Taxonomy" id="1117310"/>
    <lineage>
        <taxon>Eukaryota</taxon>
        <taxon>Fungi</taxon>
        <taxon>Fungi incertae sedis</taxon>
        <taxon>Mucoromycota</taxon>
        <taxon>Glomeromycotina</taxon>
        <taxon>Glomeromycetes</taxon>
        <taxon>Glomerales</taxon>
        <taxon>Glomeraceae</taxon>
        <taxon>Funneliformis</taxon>
    </lineage>
</organism>
<evidence type="ECO:0000313" key="1">
    <source>
        <dbReference type="EMBL" id="CAG8766513.1"/>
    </source>
</evidence>
<dbReference type="AlphaFoldDB" id="A0A9N9J6A8"/>
<keyword evidence="2" id="KW-1185">Reference proteome</keyword>
<evidence type="ECO:0000313" key="2">
    <source>
        <dbReference type="Proteomes" id="UP000789570"/>
    </source>
</evidence>
<comment type="caution">
    <text evidence="1">The sequence shown here is derived from an EMBL/GenBank/DDBJ whole genome shotgun (WGS) entry which is preliminary data.</text>
</comment>
<proteinExistence type="predicted"/>
<feature type="non-terminal residue" evidence="1">
    <location>
        <position position="1"/>
    </location>
</feature>